<reference evidence="2 3" key="1">
    <citation type="journal article" date="2021" name="Arch. Microbiol.">
        <title>Harenicola maris gen. nov., sp. nov. isolated from the Sea of Japan shallow sediments.</title>
        <authorList>
            <person name="Romanenko L.A."/>
            <person name="Kurilenko V.V."/>
            <person name="Chernysheva N.Y."/>
            <person name="Tekutyeva L.A."/>
            <person name="Velansky P.V."/>
            <person name="Svetashev V.I."/>
            <person name="Isaeva M.P."/>
        </authorList>
    </citation>
    <scope>NUCLEOTIDE SEQUENCE [LARGE SCALE GENOMIC DNA]</scope>
    <source>
        <strain evidence="2 3">KMM 3653</strain>
    </source>
</reference>
<comment type="caution">
    <text evidence="2">The sequence shown here is derived from an EMBL/GenBank/DDBJ whole genome shotgun (WGS) entry which is preliminary data.</text>
</comment>
<dbReference type="EMBL" id="JADQAZ010000003">
    <property type="protein sequence ID" value="MBT0958721.1"/>
    <property type="molecule type" value="Genomic_DNA"/>
</dbReference>
<dbReference type="InterPro" id="IPR003033">
    <property type="entry name" value="SCP2_sterol-bd_dom"/>
</dbReference>
<keyword evidence="3" id="KW-1185">Reference proteome</keyword>
<organism evidence="2 3">
    <name type="scientific">Harenicola maris</name>
    <dbReference type="NCBI Taxonomy" id="2841044"/>
    <lineage>
        <taxon>Bacteria</taxon>
        <taxon>Pseudomonadati</taxon>
        <taxon>Pseudomonadota</taxon>
        <taxon>Alphaproteobacteria</taxon>
        <taxon>Rhodobacterales</taxon>
        <taxon>Paracoccaceae</taxon>
        <taxon>Harenicola</taxon>
    </lineage>
</organism>
<dbReference type="InterPro" id="IPR036527">
    <property type="entry name" value="SCP2_sterol-bd_dom_sf"/>
</dbReference>
<dbReference type="SUPFAM" id="SSF55718">
    <property type="entry name" value="SCP-like"/>
    <property type="match status" value="1"/>
</dbReference>
<evidence type="ECO:0000259" key="1">
    <source>
        <dbReference type="Pfam" id="PF02036"/>
    </source>
</evidence>
<accession>A0AAP2G8W4</accession>
<dbReference type="RefSeq" id="WP_327794942.1">
    <property type="nucleotide sequence ID" value="NZ_JADQAZ010000003.1"/>
</dbReference>
<evidence type="ECO:0000313" key="2">
    <source>
        <dbReference type="EMBL" id="MBT0958721.1"/>
    </source>
</evidence>
<protein>
    <submittedName>
        <fullName evidence="2">SCP2 sterol-binding domain-containing protein</fullName>
    </submittedName>
</protein>
<dbReference type="Gene3D" id="3.30.1050.10">
    <property type="entry name" value="SCP2 sterol-binding domain"/>
    <property type="match status" value="1"/>
</dbReference>
<feature type="domain" description="SCP2" evidence="1">
    <location>
        <begin position="22"/>
        <end position="95"/>
    </location>
</feature>
<gene>
    <name evidence="2" type="ORF">IV417_15130</name>
</gene>
<name>A0AAP2G8W4_9RHOB</name>
<dbReference type="AlphaFoldDB" id="A0AAP2G8W4"/>
<evidence type="ECO:0000313" key="3">
    <source>
        <dbReference type="Proteomes" id="UP001315686"/>
    </source>
</evidence>
<dbReference type="Proteomes" id="UP001315686">
    <property type="component" value="Unassembled WGS sequence"/>
</dbReference>
<sequence>MSDVINTAVVALNEKLGGNGFSGSAKFDIEGEGTILLDGEGARAEDGAADVTLSADAETFASILSGETNATAAFMSGKLSVDGDMGQAMQLGAALS</sequence>
<proteinExistence type="predicted"/>
<dbReference type="Pfam" id="PF02036">
    <property type="entry name" value="SCP2"/>
    <property type="match status" value="1"/>
</dbReference>